<dbReference type="SUPFAM" id="SSF47266">
    <property type="entry name" value="4-helical cytokines"/>
    <property type="match status" value="1"/>
</dbReference>
<dbReference type="OMA" id="CCLQMML"/>
<reference evidence="2" key="1">
    <citation type="submission" date="2021-04" db="EMBL/GenBank/DDBJ databases">
        <authorList>
            <consortium name="Wellcome Sanger Institute Data Sharing"/>
        </authorList>
    </citation>
    <scope>NUCLEOTIDE SEQUENCE [LARGE SCALE GENOMIC DNA]</scope>
</reference>
<dbReference type="InterPro" id="IPR009079">
    <property type="entry name" value="4_helix_cytokine-like_core"/>
</dbReference>
<name>A0A671V9R6_SPAAU</name>
<evidence type="ECO:0000256" key="1">
    <source>
        <dbReference type="SAM" id="SignalP"/>
    </source>
</evidence>
<dbReference type="Ensembl" id="ENSSAUT00010022846.1">
    <property type="protein sequence ID" value="ENSSAUP00010021626.1"/>
    <property type="gene ID" value="ENSSAUG00010009561.1"/>
</dbReference>
<sequence length="199" mass="22092">MTLTSVLLVLMQVCSLQLMLVAMPTCPLEGDLVQSVHHLLRDLGGPFPVHCLPYNANISFPSSALPAATANHAECRQVLWVVYESLQEAGPMFDDEELPAGVTWERKKVQKFRMEQDRLGEEGSCLSGVGSSGVLAPYFSNVTAVLQQQDSAACGLMALRKDLLSVLESALHHHRNCFTWRNTTEDTRPRLLRKRSHAH</sequence>
<evidence type="ECO:0000313" key="3">
    <source>
        <dbReference type="Proteomes" id="UP000472265"/>
    </source>
</evidence>
<dbReference type="Gene3D" id="1.20.1250.10">
    <property type="match status" value="1"/>
</dbReference>
<dbReference type="GeneTree" id="ENSGT00940000176891"/>
<feature type="chain" id="PRO_5025460336" evidence="1">
    <location>
        <begin position="17"/>
        <end position="199"/>
    </location>
</feature>
<keyword evidence="1" id="KW-0732">Signal</keyword>
<reference evidence="2" key="3">
    <citation type="submission" date="2025-09" db="UniProtKB">
        <authorList>
            <consortium name="Ensembl"/>
        </authorList>
    </citation>
    <scope>IDENTIFICATION</scope>
</reference>
<proteinExistence type="predicted"/>
<keyword evidence="3" id="KW-1185">Reference proteome</keyword>
<feature type="signal peptide" evidence="1">
    <location>
        <begin position="1"/>
        <end position="16"/>
    </location>
</feature>
<dbReference type="Proteomes" id="UP000472265">
    <property type="component" value="Chromosome 23"/>
</dbReference>
<dbReference type="InParanoid" id="A0A671V9R6"/>
<dbReference type="AlphaFoldDB" id="A0A671V9R6"/>
<reference evidence="2" key="2">
    <citation type="submission" date="2025-08" db="UniProtKB">
        <authorList>
            <consortium name="Ensembl"/>
        </authorList>
    </citation>
    <scope>IDENTIFICATION</scope>
</reference>
<protein>
    <submittedName>
        <fullName evidence="2">Uncharacterized protein</fullName>
    </submittedName>
</protein>
<evidence type="ECO:0000313" key="2">
    <source>
        <dbReference type="Ensembl" id="ENSSAUP00010021626.1"/>
    </source>
</evidence>
<accession>A0A671V9R6</accession>
<organism evidence="2 3">
    <name type="scientific">Sparus aurata</name>
    <name type="common">Gilthead sea bream</name>
    <dbReference type="NCBI Taxonomy" id="8175"/>
    <lineage>
        <taxon>Eukaryota</taxon>
        <taxon>Metazoa</taxon>
        <taxon>Chordata</taxon>
        <taxon>Craniata</taxon>
        <taxon>Vertebrata</taxon>
        <taxon>Euteleostomi</taxon>
        <taxon>Actinopterygii</taxon>
        <taxon>Neopterygii</taxon>
        <taxon>Teleostei</taxon>
        <taxon>Neoteleostei</taxon>
        <taxon>Acanthomorphata</taxon>
        <taxon>Eupercaria</taxon>
        <taxon>Spariformes</taxon>
        <taxon>Sparidae</taxon>
        <taxon>Sparus</taxon>
    </lineage>
</organism>